<sequence length="226" mass="24456">MLFEQAISRDGDGRAPERSPEPPSPLSEATTPETFSFPISAPSAPEYKDSESQPYHDVTAQTIQSDTAYVPDSEDLDSDSEDLELTSDESETSITLITEEDEVAGPSCVPSDNASIVVDRIEHNPTPVSDVAGVIYPTIKLTREQKDRFRALLDAPVTYCQPEGRTTTLKKLLNFTVMGREGLVNAILRPGSSVIMSKEQSHKSCAIATMAALSCHIGQPCVVIIS</sequence>
<reference evidence="2 3" key="1">
    <citation type="submission" date="2023-10" db="EMBL/GenBank/DDBJ databases">
        <authorList>
            <person name="Maclean D."/>
            <person name="Macfadyen A."/>
        </authorList>
    </citation>
    <scope>NUCLEOTIDE SEQUENCE [LARGE SCALE GENOMIC DNA]</scope>
</reference>
<keyword evidence="3" id="KW-1185">Reference proteome</keyword>
<dbReference type="EMBL" id="CAUYUE010000005">
    <property type="protein sequence ID" value="CAK0778095.1"/>
    <property type="molecule type" value="Genomic_DNA"/>
</dbReference>
<gene>
    <name evidence="2" type="ORF">CVIRNUC_004564</name>
</gene>
<evidence type="ECO:0000256" key="1">
    <source>
        <dbReference type="SAM" id="MobiDB-lite"/>
    </source>
</evidence>
<feature type="compositionally biased region" description="Acidic residues" evidence="1">
    <location>
        <begin position="72"/>
        <end position="91"/>
    </location>
</feature>
<name>A0AAV1I2V3_9CHLO</name>
<comment type="caution">
    <text evidence="2">The sequence shown here is derived from an EMBL/GenBank/DDBJ whole genome shotgun (WGS) entry which is preliminary data.</text>
</comment>
<organism evidence="2 3">
    <name type="scientific">Coccomyxa viridis</name>
    <dbReference type="NCBI Taxonomy" id="1274662"/>
    <lineage>
        <taxon>Eukaryota</taxon>
        <taxon>Viridiplantae</taxon>
        <taxon>Chlorophyta</taxon>
        <taxon>core chlorophytes</taxon>
        <taxon>Trebouxiophyceae</taxon>
        <taxon>Trebouxiophyceae incertae sedis</taxon>
        <taxon>Coccomyxaceae</taxon>
        <taxon>Coccomyxa</taxon>
    </lineage>
</organism>
<evidence type="ECO:0000313" key="3">
    <source>
        <dbReference type="Proteomes" id="UP001314263"/>
    </source>
</evidence>
<evidence type="ECO:0000313" key="2">
    <source>
        <dbReference type="EMBL" id="CAK0778095.1"/>
    </source>
</evidence>
<accession>A0AAV1I2V3</accession>
<dbReference type="AlphaFoldDB" id="A0AAV1I2V3"/>
<feature type="region of interest" description="Disordered" evidence="1">
    <location>
        <begin position="1"/>
        <end position="91"/>
    </location>
</feature>
<feature type="compositionally biased region" description="Basic and acidic residues" evidence="1">
    <location>
        <begin position="7"/>
        <end position="20"/>
    </location>
</feature>
<protein>
    <submittedName>
        <fullName evidence="2">Uncharacterized protein</fullName>
    </submittedName>
</protein>
<dbReference type="Proteomes" id="UP001314263">
    <property type="component" value="Unassembled WGS sequence"/>
</dbReference>
<proteinExistence type="predicted"/>